<dbReference type="SUPFAM" id="SSF82895">
    <property type="entry name" value="TSP-1 type 1 repeat"/>
    <property type="match status" value="1"/>
</dbReference>
<dbReference type="AlphaFoldDB" id="A0A444URV7"/>
<dbReference type="Pfam" id="PF19030">
    <property type="entry name" value="TSP1_ADAMTS"/>
    <property type="match status" value="1"/>
</dbReference>
<comment type="caution">
    <text evidence="1">The sequence shown here is derived from an EMBL/GenBank/DDBJ whole genome shotgun (WGS) entry which is preliminary data.</text>
</comment>
<accession>A0A444URV7</accession>
<dbReference type="InterPro" id="IPR000884">
    <property type="entry name" value="TSP1_rpt"/>
</dbReference>
<evidence type="ECO:0000313" key="2">
    <source>
        <dbReference type="Proteomes" id="UP000289886"/>
    </source>
</evidence>
<reference evidence="1 2" key="1">
    <citation type="submission" date="2019-01" db="EMBL/GenBank/DDBJ databases">
        <title>Draft Genome and Complete Hox-Cluster Characterization of the Sterlet Sturgeon (Acipenser ruthenus).</title>
        <authorList>
            <person name="Wei Q."/>
        </authorList>
    </citation>
    <scope>NUCLEOTIDE SEQUENCE [LARGE SCALE GENOMIC DNA]</scope>
    <source>
        <strain evidence="1">WHYD16114868_AA</strain>
        <tissue evidence="1">Blood</tissue>
    </source>
</reference>
<protein>
    <submittedName>
        <fullName evidence="1">ADAMTS-like protein 4</fullName>
    </submittedName>
</protein>
<dbReference type="Proteomes" id="UP000289886">
    <property type="component" value="Unassembled WGS sequence"/>
</dbReference>
<dbReference type="InterPro" id="IPR036383">
    <property type="entry name" value="TSP1_rpt_sf"/>
</dbReference>
<sequence>MCGQGQRTRSVRCVSTHGATCSVECGTGVQRRSVVCLASRADSPSEQSCGGARPAELRACSGGACQPSTRWYTGPWSEGGIGV</sequence>
<dbReference type="EMBL" id="SCEB01011727">
    <property type="protein sequence ID" value="RXM90901.1"/>
    <property type="molecule type" value="Genomic_DNA"/>
</dbReference>
<keyword evidence="2" id="KW-1185">Reference proteome</keyword>
<dbReference type="Gene3D" id="2.20.100.10">
    <property type="entry name" value="Thrombospondin type-1 (TSP1) repeat"/>
    <property type="match status" value="1"/>
</dbReference>
<name>A0A444URV7_ACIRT</name>
<proteinExistence type="predicted"/>
<organism evidence="1 2">
    <name type="scientific">Acipenser ruthenus</name>
    <name type="common">Sterlet sturgeon</name>
    <dbReference type="NCBI Taxonomy" id="7906"/>
    <lineage>
        <taxon>Eukaryota</taxon>
        <taxon>Metazoa</taxon>
        <taxon>Chordata</taxon>
        <taxon>Craniata</taxon>
        <taxon>Vertebrata</taxon>
        <taxon>Euteleostomi</taxon>
        <taxon>Actinopterygii</taxon>
        <taxon>Chondrostei</taxon>
        <taxon>Acipenseriformes</taxon>
        <taxon>Acipenseridae</taxon>
        <taxon>Acipenser</taxon>
    </lineage>
</organism>
<evidence type="ECO:0000313" key="1">
    <source>
        <dbReference type="EMBL" id="RXM90901.1"/>
    </source>
</evidence>
<dbReference type="PROSITE" id="PS50092">
    <property type="entry name" value="TSP1"/>
    <property type="match status" value="1"/>
</dbReference>
<gene>
    <name evidence="1" type="ORF">EOD39_21733</name>
</gene>